<feature type="signal peptide" evidence="1">
    <location>
        <begin position="1"/>
        <end position="30"/>
    </location>
</feature>
<dbReference type="EMBL" id="NRGR01000006">
    <property type="protein sequence ID" value="PCC40495.1"/>
    <property type="molecule type" value="Genomic_DNA"/>
</dbReference>
<reference evidence="2 3" key="1">
    <citation type="journal article" date="2017" name="Elife">
        <title>Extensive horizontal gene transfer in cheese-associated bacteria.</title>
        <authorList>
            <person name="Bonham K.S."/>
            <person name="Wolfe B.E."/>
            <person name="Dutton R.J."/>
        </authorList>
    </citation>
    <scope>NUCLEOTIDE SEQUENCE [LARGE SCALE GENOMIC DNA]</scope>
    <source>
        <strain evidence="2 3">341_9</strain>
    </source>
</reference>
<dbReference type="OrthoDB" id="5183822at2"/>
<accession>A0A2A3YN27</accession>
<comment type="caution">
    <text evidence="2">The sequence shown here is derived from an EMBL/GenBank/DDBJ whole genome shotgun (WGS) entry which is preliminary data.</text>
</comment>
<evidence type="ECO:0000313" key="2">
    <source>
        <dbReference type="EMBL" id="PCC40495.1"/>
    </source>
</evidence>
<sequence>MTASPQHTRHRRTVRRAVVSVLAVVGLAGALPACSPPSTSQDEDAERVEYFDFDGGDLQVDNDYSDVEVDVEHDGSGTVTVREYRMVVGTSADEPEWTLTGGSLDLGRPCASTVGFCQVSYRITVPEGTTVTLADTIDGEG</sequence>
<gene>
    <name evidence="2" type="ORF">CIK66_03710</name>
</gene>
<feature type="chain" id="PRO_5038654772" evidence="1">
    <location>
        <begin position="31"/>
        <end position="141"/>
    </location>
</feature>
<dbReference type="AlphaFoldDB" id="A0A2A3YN27"/>
<evidence type="ECO:0000313" key="3">
    <source>
        <dbReference type="Proteomes" id="UP000218598"/>
    </source>
</evidence>
<dbReference type="Proteomes" id="UP000218598">
    <property type="component" value="Unassembled WGS sequence"/>
</dbReference>
<organism evidence="2 3">
    <name type="scientific">Brachybacterium alimentarium</name>
    <dbReference type="NCBI Taxonomy" id="47845"/>
    <lineage>
        <taxon>Bacteria</taxon>
        <taxon>Bacillati</taxon>
        <taxon>Actinomycetota</taxon>
        <taxon>Actinomycetes</taxon>
        <taxon>Micrococcales</taxon>
        <taxon>Dermabacteraceae</taxon>
        <taxon>Brachybacterium</taxon>
    </lineage>
</organism>
<protein>
    <submittedName>
        <fullName evidence="2">Uncharacterized protein</fullName>
    </submittedName>
</protein>
<keyword evidence="3" id="KW-1185">Reference proteome</keyword>
<keyword evidence="1" id="KW-0732">Signal</keyword>
<evidence type="ECO:0000256" key="1">
    <source>
        <dbReference type="SAM" id="SignalP"/>
    </source>
</evidence>
<name>A0A2A3YN27_9MICO</name>
<dbReference type="RefSeq" id="WP_096196596.1">
    <property type="nucleotide sequence ID" value="NZ_BAAAIQ010000016.1"/>
</dbReference>
<proteinExistence type="predicted"/>